<dbReference type="SMART" id="SM00513">
    <property type="entry name" value="SAP"/>
    <property type="match status" value="1"/>
</dbReference>
<dbReference type="Proteomes" id="UP000265120">
    <property type="component" value="Chromosome 8"/>
</dbReference>
<dbReference type="KEGG" id="csem:103382100"/>
<feature type="compositionally biased region" description="Polar residues" evidence="9">
    <location>
        <begin position="853"/>
        <end position="869"/>
    </location>
</feature>
<evidence type="ECO:0000313" key="11">
    <source>
        <dbReference type="Ensembl" id="ENSCSEP00000030688.1"/>
    </source>
</evidence>
<dbReference type="Gene3D" id="6.10.150.10">
    <property type="match status" value="1"/>
</dbReference>
<dbReference type="OrthoDB" id="197676at2759"/>
<dbReference type="STRING" id="244447.ENSCSEP00000030688"/>
<reference evidence="11" key="3">
    <citation type="submission" date="2025-09" db="UniProtKB">
        <authorList>
            <consortium name="Ensembl"/>
        </authorList>
    </citation>
    <scope>IDENTIFICATION</scope>
</reference>
<dbReference type="Ensembl" id="ENSCSET00000031094.1">
    <property type="protein sequence ID" value="ENSCSEP00000030688.1"/>
    <property type="gene ID" value="ENSCSEG00000019654.1"/>
</dbReference>
<dbReference type="OMA" id="LEMPQCF"/>
<evidence type="ECO:0000256" key="4">
    <source>
        <dbReference type="ARBA" id="ARBA00023054"/>
    </source>
</evidence>
<dbReference type="GeneID" id="103382100"/>
<feature type="compositionally biased region" description="Low complexity" evidence="9">
    <location>
        <begin position="695"/>
        <end position="706"/>
    </location>
</feature>
<dbReference type="CTD" id="793956"/>
<feature type="compositionally biased region" description="Polar residues" evidence="9">
    <location>
        <begin position="196"/>
        <end position="207"/>
    </location>
</feature>
<feature type="repeat" description="RPEL" evidence="7">
    <location>
        <begin position="142"/>
        <end position="167"/>
    </location>
</feature>
<keyword evidence="4 8" id="KW-0175">Coiled coil</keyword>
<dbReference type="InterPro" id="IPR003034">
    <property type="entry name" value="SAP_dom"/>
</dbReference>
<evidence type="ECO:0000256" key="8">
    <source>
        <dbReference type="SAM" id="Coils"/>
    </source>
</evidence>
<dbReference type="GO" id="GO:0045944">
    <property type="term" value="P:positive regulation of transcription by RNA polymerase II"/>
    <property type="evidence" value="ECO:0007669"/>
    <property type="project" value="TreeGrafter"/>
</dbReference>
<feature type="region of interest" description="Disordered" evidence="9">
    <location>
        <begin position="185"/>
        <end position="227"/>
    </location>
</feature>
<keyword evidence="2" id="KW-0677">Repeat</keyword>
<dbReference type="Gene3D" id="6.10.140.2040">
    <property type="match status" value="1"/>
</dbReference>
<keyword evidence="5" id="KW-0804">Transcription</keyword>
<dbReference type="Pfam" id="PF02037">
    <property type="entry name" value="SAP"/>
    <property type="match status" value="1"/>
</dbReference>
<protein>
    <submittedName>
        <fullName evidence="11">Myocardin related transcription factor B</fullName>
    </submittedName>
</protein>
<dbReference type="GeneTree" id="ENSGT00950000182979"/>
<dbReference type="SUPFAM" id="SSF68906">
    <property type="entry name" value="SAP domain"/>
    <property type="match status" value="1"/>
</dbReference>
<evidence type="ECO:0000256" key="1">
    <source>
        <dbReference type="ARBA" id="ARBA00004123"/>
    </source>
</evidence>
<feature type="region of interest" description="Disordered" evidence="9">
    <location>
        <begin position="841"/>
        <end position="869"/>
    </location>
</feature>
<name>A0A3P8WTA5_CYNSE</name>
<dbReference type="PANTHER" id="PTHR22793:SF5">
    <property type="entry name" value="MYOCARDIN-RELATED TRANSCRIPTION FACTOR B"/>
    <property type="match status" value="1"/>
</dbReference>
<dbReference type="GO" id="GO:0003713">
    <property type="term" value="F:transcription coactivator activity"/>
    <property type="evidence" value="ECO:0007669"/>
    <property type="project" value="UniProtKB-ARBA"/>
</dbReference>
<feature type="compositionally biased region" description="Basic residues" evidence="9">
    <location>
        <begin position="283"/>
        <end position="299"/>
    </location>
</feature>
<dbReference type="SMART" id="SM00707">
    <property type="entry name" value="RPEL"/>
    <property type="match status" value="3"/>
</dbReference>
<feature type="region of interest" description="Disordered" evidence="9">
    <location>
        <begin position="677"/>
        <end position="706"/>
    </location>
</feature>
<feature type="compositionally biased region" description="Polar residues" evidence="9">
    <location>
        <begin position="677"/>
        <end position="694"/>
    </location>
</feature>
<evidence type="ECO:0000313" key="12">
    <source>
        <dbReference type="Proteomes" id="UP000265120"/>
    </source>
</evidence>
<dbReference type="FunCoup" id="A0A3P8WTA5">
    <property type="interactions" value="847"/>
</dbReference>
<feature type="domain" description="SAP" evidence="10">
    <location>
        <begin position="409"/>
        <end position="443"/>
    </location>
</feature>
<feature type="coiled-coil region" evidence="8">
    <location>
        <begin position="546"/>
        <end position="583"/>
    </location>
</feature>
<keyword evidence="6" id="KW-0539">Nucleus</keyword>
<evidence type="ECO:0000256" key="9">
    <source>
        <dbReference type="SAM" id="MobiDB-lite"/>
    </source>
</evidence>
<proteinExistence type="predicted"/>
<dbReference type="GO" id="GO:0051145">
    <property type="term" value="P:smooth muscle cell differentiation"/>
    <property type="evidence" value="ECO:0007669"/>
    <property type="project" value="TreeGrafter"/>
</dbReference>
<dbReference type="Gene3D" id="1.10.720.30">
    <property type="entry name" value="SAP domain"/>
    <property type="match status" value="1"/>
</dbReference>
<dbReference type="PROSITE" id="PS50800">
    <property type="entry name" value="SAP"/>
    <property type="match status" value="1"/>
</dbReference>
<feature type="region of interest" description="Disordered" evidence="9">
    <location>
        <begin position="256"/>
        <end position="318"/>
    </location>
</feature>
<dbReference type="PROSITE" id="PS51073">
    <property type="entry name" value="RPEL"/>
    <property type="match status" value="3"/>
</dbReference>
<dbReference type="RefSeq" id="XP_008312989.1">
    <property type="nucleotide sequence ID" value="XM_008314767.2"/>
</dbReference>
<dbReference type="FunFam" id="1.10.720.30:FF:000002">
    <property type="entry name" value="Myocardin related transcription factor A"/>
    <property type="match status" value="1"/>
</dbReference>
<accession>A0A3P8WTA5</accession>
<dbReference type="PANTHER" id="PTHR22793">
    <property type="entry name" value="MYOCARDIN-RELATED TRANSCRIPTION FACTOR-RELATED"/>
    <property type="match status" value="1"/>
</dbReference>
<evidence type="ECO:0000256" key="5">
    <source>
        <dbReference type="ARBA" id="ARBA00023163"/>
    </source>
</evidence>
<reference evidence="11 12" key="1">
    <citation type="journal article" date="2014" name="Nat. Genet.">
        <title>Whole-genome sequence of a flatfish provides insights into ZW sex chromosome evolution and adaptation to a benthic lifestyle.</title>
        <authorList>
            <person name="Chen S."/>
            <person name="Zhang G."/>
            <person name="Shao C."/>
            <person name="Huang Q."/>
            <person name="Liu G."/>
            <person name="Zhang P."/>
            <person name="Song W."/>
            <person name="An N."/>
            <person name="Chalopin D."/>
            <person name="Volff J.N."/>
            <person name="Hong Y."/>
            <person name="Li Q."/>
            <person name="Sha Z."/>
            <person name="Zhou H."/>
            <person name="Xie M."/>
            <person name="Yu Q."/>
            <person name="Liu Y."/>
            <person name="Xiang H."/>
            <person name="Wang N."/>
            <person name="Wu K."/>
            <person name="Yang C."/>
            <person name="Zhou Q."/>
            <person name="Liao X."/>
            <person name="Yang L."/>
            <person name="Hu Q."/>
            <person name="Zhang J."/>
            <person name="Meng L."/>
            <person name="Jin L."/>
            <person name="Tian Y."/>
            <person name="Lian J."/>
            <person name="Yang J."/>
            <person name="Miao G."/>
            <person name="Liu S."/>
            <person name="Liang Z."/>
            <person name="Yan F."/>
            <person name="Li Y."/>
            <person name="Sun B."/>
            <person name="Zhang H."/>
            <person name="Zhang J."/>
            <person name="Zhu Y."/>
            <person name="Du M."/>
            <person name="Zhao Y."/>
            <person name="Schartl M."/>
            <person name="Tang Q."/>
            <person name="Wang J."/>
        </authorList>
    </citation>
    <scope>NUCLEOTIDE SEQUENCE</scope>
</reference>
<comment type="subcellular location">
    <subcellularLocation>
        <location evidence="1">Nucleus</location>
    </subcellularLocation>
</comment>
<evidence type="ECO:0000256" key="3">
    <source>
        <dbReference type="ARBA" id="ARBA00023015"/>
    </source>
</evidence>
<dbReference type="InterPro" id="IPR004018">
    <property type="entry name" value="RPEL_repeat"/>
</dbReference>
<feature type="repeat" description="RPEL" evidence="7">
    <location>
        <begin position="54"/>
        <end position="79"/>
    </location>
</feature>
<dbReference type="AlphaFoldDB" id="A0A3P8WTA5"/>
<dbReference type="GO" id="GO:0005634">
    <property type="term" value="C:nucleus"/>
    <property type="evidence" value="ECO:0007669"/>
    <property type="project" value="UniProtKB-SubCell"/>
</dbReference>
<keyword evidence="3" id="KW-0805">Transcription regulation</keyword>
<organism evidence="11 12">
    <name type="scientific">Cynoglossus semilaevis</name>
    <name type="common">Tongue sole</name>
    <dbReference type="NCBI Taxonomy" id="244447"/>
    <lineage>
        <taxon>Eukaryota</taxon>
        <taxon>Metazoa</taxon>
        <taxon>Chordata</taxon>
        <taxon>Craniata</taxon>
        <taxon>Vertebrata</taxon>
        <taxon>Euteleostomi</taxon>
        <taxon>Actinopterygii</taxon>
        <taxon>Neopterygii</taxon>
        <taxon>Teleostei</taxon>
        <taxon>Neoteleostei</taxon>
        <taxon>Acanthomorphata</taxon>
        <taxon>Carangaria</taxon>
        <taxon>Pleuronectiformes</taxon>
        <taxon>Pleuronectoidei</taxon>
        <taxon>Cynoglossidae</taxon>
        <taxon>Cynoglossinae</taxon>
        <taxon>Cynoglossus</taxon>
    </lineage>
</organism>
<dbReference type="Pfam" id="PF02755">
    <property type="entry name" value="RPEL"/>
    <property type="match status" value="2"/>
</dbReference>
<keyword evidence="12" id="KW-1185">Reference proteome</keyword>
<dbReference type="InterPro" id="IPR043451">
    <property type="entry name" value="Myocardin-like"/>
</dbReference>
<dbReference type="InterPro" id="IPR036361">
    <property type="entry name" value="SAP_dom_sf"/>
</dbReference>
<evidence type="ECO:0000256" key="2">
    <source>
        <dbReference type="ARBA" id="ARBA00022737"/>
    </source>
</evidence>
<dbReference type="InParanoid" id="A0A3P8WTA5"/>
<evidence type="ECO:0000259" key="10">
    <source>
        <dbReference type="PROSITE" id="PS50800"/>
    </source>
</evidence>
<reference evidence="11" key="2">
    <citation type="submission" date="2025-08" db="UniProtKB">
        <authorList>
            <consortium name="Ensembl"/>
        </authorList>
    </citation>
    <scope>IDENTIFICATION</scope>
</reference>
<sequence length="1098" mass="119323">MEPQASQSQLVAEGDCGMSVLLVPSPQSEAVTQDMQELTLQPTQNLPPLSERKNVLQLRLQQRRTREQLVEQGIMPPLKSPAAFHGQIRSLERARTENFLKHKIRSRPERAELVRMHILQETGAEPSLQATQMRLKRARLADNLNEKIAQRPGPMELVEKNIIPVDVSLKEAIIVGQMNYPKVLDEDSCEPLSPEQPASQESQNSAPSPGESKAPETPSPVPTSTSLSRSMMQTFPISTQATTEITKVIPASELLSSRPFLPPSKSGPTLVKQSQQKTPGEKSRKKGKEPKPRVKKLKYHQYVPPDQKQEASEAPMDSSYARLLQQQQLFLQLQILSQQQQHYNYQTILPAPLKPVAEGQNSTTGSLPTSIVVSLPTTPAPPPLPPVPAASRPNNSLTNRKPGVLPANLEEMKVAELKLELKLRSLPVSGTKTDLIERLKPFQDNSSTSAPLTIPPSTTTSIPMDISAAPTAASTTPAIVHPVQQVASESMTATPPVSPNPNEVSNIQQDVGMMEAPPEAPVASSSGSSAQWSLSVLSVGVPEEKDRRLHEKERQIEELMRKLEQEQKLVEELKMQLEVEKRGQGGSIADSVSVSPKHSSLPAMNLGPAVLNQNVIKVEGSVLSNCSSPAATISNSILGSQALTPPLPTMVKLEDVTVAAGKPIQLQAPTQLITKIQSQTQHQMSSIPQQRSPKLQTKPQSQPTSSSLQQFFISHQGGVSQVLGQPQTLLTTSGQPQTVLTSTGQAGTQILLPVSLPNNATAIQLPRTNVSLQPVTTASNPGMAQASVPQLQNSKMETVSSQQLTNHNQLLQTLTVCNNTTGLEHQSRTEMNPQCFLGRSPENRVSPRASPNHHITNGPLNKSPSPQPTFILQPTSLITQPPKTREPPRYEEAVKQSRNMHINNAPQAPSATSQQMDDLFDILIESGEIQPFIHQDSPATLSKTLPVTANITTLPVNTVLSRPPPQIHLGPPPTLSPNVDPSLHSLSSLATDNQLEAFLERTLADTSHATDLRTQGLMEELHAQLMDQQPYSPMDTSDLSFCDSSSPPSSIHMGLSDPVLDNMEWLDLTMPPGSAGVLTPLGIPTDFLDTQDLPLHWD</sequence>
<evidence type="ECO:0000256" key="6">
    <source>
        <dbReference type="ARBA" id="ARBA00023242"/>
    </source>
</evidence>
<evidence type="ECO:0000256" key="7">
    <source>
        <dbReference type="PROSITE-ProRule" id="PRU00401"/>
    </source>
</evidence>
<feature type="repeat" description="RPEL" evidence="7">
    <location>
        <begin position="98"/>
        <end position="123"/>
    </location>
</feature>